<dbReference type="EMBL" id="JAZBJM010000013">
    <property type="protein sequence ID" value="MEM0519437.1"/>
    <property type="molecule type" value="Genomic_DNA"/>
</dbReference>
<dbReference type="GO" id="GO:0016209">
    <property type="term" value="F:antioxidant activity"/>
    <property type="evidence" value="ECO:0007669"/>
    <property type="project" value="InterPro"/>
</dbReference>
<comment type="caution">
    <text evidence="3">The sequence shown here is derived from an EMBL/GenBank/DDBJ whole genome shotgun (WGS) entry which is preliminary data.</text>
</comment>
<evidence type="ECO:0000313" key="4">
    <source>
        <dbReference type="EMBL" id="MEM0574609.1"/>
    </source>
</evidence>
<organism evidence="3 5">
    <name type="scientific">Aequorivita flava</name>
    <dbReference type="NCBI Taxonomy" id="3114371"/>
    <lineage>
        <taxon>Bacteria</taxon>
        <taxon>Pseudomonadati</taxon>
        <taxon>Bacteroidota</taxon>
        <taxon>Flavobacteriia</taxon>
        <taxon>Flavobacteriales</taxon>
        <taxon>Flavobacteriaceae</taxon>
        <taxon>Aequorivita</taxon>
    </lineage>
</organism>
<evidence type="ECO:0000313" key="3">
    <source>
        <dbReference type="EMBL" id="MEM0519437.1"/>
    </source>
</evidence>
<dbReference type="Pfam" id="PF00578">
    <property type="entry name" value="AhpC-TSA"/>
    <property type="match status" value="1"/>
</dbReference>
<evidence type="ECO:0000313" key="6">
    <source>
        <dbReference type="Proteomes" id="UP001390963"/>
    </source>
</evidence>
<name>A0AB35YVU2_9FLAO</name>
<keyword evidence="1" id="KW-0732">Signal</keyword>
<dbReference type="InterPro" id="IPR000866">
    <property type="entry name" value="AhpC/TSA"/>
</dbReference>
<feature type="domain" description="Alkyl hydroperoxide reductase subunit C/ Thiol specific antioxidant" evidence="2">
    <location>
        <begin position="24"/>
        <end position="91"/>
    </location>
</feature>
<accession>A0AB35YVU2</accession>
<reference evidence="3 6" key="1">
    <citation type="submission" date="2024-01" db="EMBL/GenBank/DDBJ databases">
        <title>Aequorivita flavus sp. nov., isolated from deep-sea sediment.</title>
        <authorList>
            <person name="Chen X."/>
        </authorList>
    </citation>
    <scope>NUCLEOTIDE SEQUENCE</scope>
    <source>
        <strain evidence="3">MCCC 1A16923</strain>
        <strain evidence="4 6">MCCC 1A16935</strain>
    </source>
</reference>
<evidence type="ECO:0000256" key="1">
    <source>
        <dbReference type="SAM" id="SignalP"/>
    </source>
</evidence>
<dbReference type="EMBL" id="JBANCF010000015">
    <property type="protein sequence ID" value="MEM0574609.1"/>
    <property type="molecule type" value="Genomic_DNA"/>
</dbReference>
<feature type="signal peptide" evidence="1">
    <location>
        <begin position="1"/>
        <end position="17"/>
    </location>
</feature>
<evidence type="ECO:0000259" key="2">
    <source>
        <dbReference type="Pfam" id="PF00578"/>
    </source>
</evidence>
<dbReference type="Proteomes" id="UP001388259">
    <property type="component" value="Unassembled WGS sequence"/>
</dbReference>
<proteinExistence type="predicted"/>
<dbReference type="InterPro" id="IPR036249">
    <property type="entry name" value="Thioredoxin-like_sf"/>
</dbReference>
<dbReference type="GO" id="GO:0016491">
    <property type="term" value="F:oxidoreductase activity"/>
    <property type="evidence" value="ECO:0007669"/>
    <property type="project" value="InterPro"/>
</dbReference>
<protein>
    <submittedName>
        <fullName evidence="3">Redoxin domain-containing protein</fullName>
    </submittedName>
</protein>
<dbReference type="SUPFAM" id="SSF52833">
    <property type="entry name" value="Thioredoxin-like"/>
    <property type="match status" value="1"/>
</dbReference>
<dbReference type="Proteomes" id="UP001390963">
    <property type="component" value="Unassembled WGS sequence"/>
</dbReference>
<feature type="chain" id="PRO_5044235810" evidence="1">
    <location>
        <begin position="18"/>
        <end position="93"/>
    </location>
</feature>
<gene>
    <name evidence="4" type="ORF">VZD24_13875</name>
    <name evidence="3" type="ORF">VZD85_13825</name>
</gene>
<dbReference type="Gene3D" id="3.40.30.10">
    <property type="entry name" value="Glutaredoxin"/>
    <property type="match status" value="1"/>
</dbReference>
<sequence length="93" mass="10568">MKKITFLLLFIGFTINAQVNNYSVGDVVDDFTVTDIDGVEHNLYSITAQGKYVWLDFFFADCVPCQQTAPIFNEFFDKYGCNEGLVFCLSINN</sequence>
<keyword evidence="6" id="KW-1185">Reference proteome</keyword>
<dbReference type="RefSeq" id="WP_342687918.1">
    <property type="nucleotide sequence ID" value="NZ_JAZBJM010000013.1"/>
</dbReference>
<evidence type="ECO:0000313" key="5">
    <source>
        <dbReference type="Proteomes" id="UP001388259"/>
    </source>
</evidence>
<dbReference type="AlphaFoldDB" id="A0AB35YVU2"/>